<feature type="domain" description="SnoaL-like" evidence="2">
    <location>
        <begin position="8"/>
        <end position="101"/>
    </location>
</feature>
<feature type="transmembrane region" description="Helical" evidence="1">
    <location>
        <begin position="349"/>
        <end position="373"/>
    </location>
</feature>
<name>A0ABS5XZY5_9CYAN</name>
<evidence type="ECO:0000313" key="3">
    <source>
        <dbReference type="EMBL" id="MBT9311150.1"/>
    </source>
</evidence>
<dbReference type="InterPro" id="IPR032710">
    <property type="entry name" value="NTF2-like_dom_sf"/>
</dbReference>
<gene>
    <name evidence="3" type="ORF">IXB28_02935</name>
</gene>
<dbReference type="InterPro" id="IPR037401">
    <property type="entry name" value="SnoaL-like"/>
</dbReference>
<feature type="transmembrane region" description="Helical" evidence="1">
    <location>
        <begin position="308"/>
        <end position="329"/>
    </location>
</feature>
<comment type="caution">
    <text evidence="3">The sequence shown here is derived from an EMBL/GenBank/DDBJ whole genome shotgun (WGS) entry which is preliminary data.</text>
</comment>
<evidence type="ECO:0000313" key="4">
    <source>
        <dbReference type="Proteomes" id="UP001196661"/>
    </source>
</evidence>
<dbReference type="PANTHER" id="PTHR36367:SF2">
    <property type="entry name" value="TRANSMEMBRANE PROTEIN"/>
    <property type="match status" value="1"/>
</dbReference>
<keyword evidence="1" id="KW-0812">Transmembrane</keyword>
<organism evidence="3 4">
    <name type="scientific">Leptothoe kymatousa TAU-MAC 1615</name>
    <dbReference type="NCBI Taxonomy" id="2364775"/>
    <lineage>
        <taxon>Bacteria</taxon>
        <taxon>Bacillati</taxon>
        <taxon>Cyanobacteriota</taxon>
        <taxon>Cyanophyceae</taxon>
        <taxon>Nodosilineales</taxon>
        <taxon>Cymatolegaceae</taxon>
        <taxon>Leptothoe</taxon>
        <taxon>Leptothoe kymatousa</taxon>
    </lineage>
</organism>
<keyword evidence="1" id="KW-1133">Transmembrane helix</keyword>
<dbReference type="Pfam" id="PF12680">
    <property type="entry name" value="SnoaL_2"/>
    <property type="match status" value="1"/>
</dbReference>
<keyword evidence="4" id="KW-1185">Reference proteome</keyword>
<accession>A0ABS5XZY5</accession>
<feature type="transmembrane region" description="Helical" evidence="1">
    <location>
        <begin position="268"/>
        <end position="287"/>
    </location>
</feature>
<keyword evidence="1" id="KW-0472">Membrane</keyword>
<feature type="transmembrane region" description="Helical" evidence="1">
    <location>
        <begin position="240"/>
        <end position="256"/>
    </location>
</feature>
<proteinExistence type="predicted"/>
<dbReference type="Proteomes" id="UP001196661">
    <property type="component" value="Unassembled WGS sequence"/>
</dbReference>
<evidence type="ECO:0000259" key="2">
    <source>
        <dbReference type="Pfam" id="PF12680"/>
    </source>
</evidence>
<reference evidence="3 4" key="1">
    <citation type="journal article" date="2021" name="Mar. Drugs">
        <title>Genome Reduction and Secondary Metabolism of the Marine Sponge-Associated Cyanobacterium Leptothoe.</title>
        <authorList>
            <person name="Konstantinou D."/>
            <person name="Popin R.V."/>
            <person name="Fewer D.P."/>
            <person name="Sivonen K."/>
            <person name="Gkelis S."/>
        </authorList>
    </citation>
    <scope>NUCLEOTIDE SEQUENCE [LARGE SCALE GENOMIC DNA]</scope>
    <source>
        <strain evidence="3 4">TAU-MAC 1615</strain>
    </source>
</reference>
<dbReference type="SUPFAM" id="SSF54427">
    <property type="entry name" value="NTF2-like"/>
    <property type="match status" value="1"/>
</dbReference>
<dbReference type="PANTHER" id="PTHR36367">
    <property type="entry name" value="TRANSMEMBRANE PROTEIN"/>
    <property type="match status" value="1"/>
</dbReference>
<evidence type="ECO:0000256" key="1">
    <source>
        <dbReference type="SAM" id="Phobius"/>
    </source>
</evidence>
<sequence>MGDAANRIRQIYAAINERDVPQAIGLIDENCRYEDLNFSATFLGKAAVQGLFSESCQAVPADLQFVIDDITGDDLAVGITWHVELNEGPFPNGRGVSFYRFSPETNKLIYARDCVEPAVKPGKAAFILIRWVTPLARYWLGQKPPVSAHGPSTPAPNDLPAPNIVLIQKLLWIATAIYVGLLLLSPPDWLPGEPAWAIQPDTMAEILNESLNFFFILPLLNWMGISYLQAPSVHPAVQGFFNLAEAWIFMFLPLMLMDGRSRQLPRVGLWGCAMFLTNVFLMPYMALRLGKPAGTSPDSQKKGALARLFGSVGLTVGSLAVMWFCLNQPELGGVLSRFDYLGQQLAGNRVTLAFAVDISLFWVFQIWLMGAIIPVGERIRALRFIPFWGLGIWLVV</sequence>
<protein>
    <submittedName>
        <fullName evidence="3">Nuclear transport factor 2 family protein</fullName>
    </submittedName>
</protein>
<dbReference type="RefSeq" id="WP_215617055.1">
    <property type="nucleotide sequence ID" value="NZ_JADOER010000004.1"/>
</dbReference>
<feature type="transmembrane region" description="Helical" evidence="1">
    <location>
        <begin position="210"/>
        <end position="228"/>
    </location>
</feature>
<dbReference type="Gene3D" id="3.10.450.50">
    <property type="match status" value="1"/>
</dbReference>
<dbReference type="EMBL" id="JADOER010000004">
    <property type="protein sequence ID" value="MBT9311150.1"/>
    <property type="molecule type" value="Genomic_DNA"/>
</dbReference>